<proteinExistence type="inferred from homology"/>
<organism evidence="4 5">
    <name type="scientific">Spongiibacter nanhainus</name>
    <dbReference type="NCBI Taxonomy" id="2794344"/>
    <lineage>
        <taxon>Bacteria</taxon>
        <taxon>Pseudomonadati</taxon>
        <taxon>Pseudomonadota</taxon>
        <taxon>Gammaproteobacteria</taxon>
        <taxon>Cellvibrionales</taxon>
        <taxon>Spongiibacteraceae</taxon>
        <taxon>Spongiibacter</taxon>
    </lineage>
</organism>
<dbReference type="EMBL" id="CP066167">
    <property type="protein sequence ID" value="QQD19032.1"/>
    <property type="molecule type" value="Genomic_DNA"/>
</dbReference>
<dbReference type="Pfam" id="PF00795">
    <property type="entry name" value="CN_hydrolase"/>
    <property type="match status" value="1"/>
</dbReference>
<sequence length="267" mass="28589">MRVAAVQMVSGKDLADNLDTASALIADAAGQGAKLVVLPENFALFTGGTAIAELAAAEAENGRLRATMAGWARRHRIIVVGGTIPLPSEDGRVYACSFVYSEEGKELGCYRKVHLFDAQVGDGQGRYCESDSYAPGNSVFTVPTSLGRLGVAVCYDMRFPEMIRLMLAEGMDILAVPAAFTRKTGWAHWLPLLRARAIENQVLVIGANQGGVHSPRRQTSGGSVIIDSWGTVLAEMPLGKGLVCAEANMAEQAALRQQMPVAEHRRF</sequence>
<dbReference type="AlphaFoldDB" id="A0A7T4R2I3"/>
<keyword evidence="2 4" id="KW-0378">Hydrolase</keyword>
<dbReference type="GO" id="GO:0016811">
    <property type="term" value="F:hydrolase activity, acting on carbon-nitrogen (but not peptide) bonds, in linear amides"/>
    <property type="evidence" value="ECO:0007669"/>
    <property type="project" value="InterPro"/>
</dbReference>
<dbReference type="InterPro" id="IPR036526">
    <property type="entry name" value="C-N_Hydrolase_sf"/>
</dbReference>
<dbReference type="PROSITE" id="PS01227">
    <property type="entry name" value="UPF0012"/>
    <property type="match status" value="1"/>
</dbReference>
<dbReference type="PANTHER" id="PTHR23088">
    <property type="entry name" value="NITRILASE-RELATED"/>
    <property type="match status" value="1"/>
</dbReference>
<keyword evidence="5" id="KW-1185">Reference proteome</keyword>
<dbReference type="SUPFAM" id="SSF56317">
    <property type="entry name" value="Carbon-nitrogen hydrolase"/>
    <property type="match status" value="1"/>
</dbReference>
<dbReference type="InterPro" id="IPR003010">
    <property type="entry name" value="C-N_Hydrolase"/>
</dbReference>
<evidence type="ECO:0000313" key="4">
    <source>
        <dbReference type="EMBL" id="QQD19032.1"/>
    </source>
</evidence>
<accession>A0A7T4R2I3</accession>
<dbReference type="InterPro" id="IPR001110">
    <property type="entry name" value="UPF0012_CS"/>
</dbReference>
<name>A0A7T4R2I3_9GAMM</name>
<dbReference type="InterPro" id="IPR045254">
    <property type="entry name" value="Nit1/2_C-N_Hydrolase"/>
</dbReference>
<gene>
    <name evidence="4" type="ORF">I6N98_04020</name>
</gene>
<dbReference type="CDD" id="cd07572">
    <property type="entry name" value="nit"/>
    <property type="match status" value="1"/>
</dbReference>
<comment type="similarity">
    <text evidence="1">Belongs to the carbon-nitrogen hydrolase superfamily. NIT1/NIT2 family.</text>
</comment>
<dbReference type="PROSITE" id="PS50263">
    <property type="entry name" value="CN_HYDROLASE"/>
    <property type="match status" value="1"/>
</dbReference>
<dbReference type="RefSeq" id="WP_198570517.1">
    <property type="nucleotide sequence ID" value="NZ_CP066167.1"/>
</dbReference>
<dbReference type="PANTHER" id="PTHR23088:SF27">
    <property type="entry name" value="DEAMINATED GLUTATHIONE AMIDASE"/>
    <property type="match status" value="1"/>
</dbReference>
<dbReference type="Proteomes" id="UP000596063">
    <property type="component" value="Chromosome"/>
</dbReference>
<evidence type="ECO:0000259" key="3">
    <source>
        <dbReference type="PROSITE" id="PS50263"/>
    </source>
</evidence>
<evidence type="ECO:0000256" key="2">
    <source>
        <dbReference type="ARBA" id="ARBA00022801"/>
    </source>
</evidence>
<reference evidence="4 5" key="1">
    <citation type="submission" date="2020-12" db="EMBL/GenBank/DDBJ databases">
        <authorList>
            <person name="Shan Y."/>
        </authorList>
    </citation>
    <scope>NUCLEOTIDE SEQUENCE [LARGE SCALE GENOMIC DNA]</scope>
    <source>
        <strain evidence="5">csc3.9</strain>
    </source>
</reference>
<feature type="domain" description="CN hydrolase" evidence="3">
    <location>
        <begin position="1"/>
        <end position="249"/>
    </location>
</feature>
<dbReference type="KEGG" id="snan:I6N98_04020"/>
<evidence type="ECO:0000313" key="5">
    <source>
        <dbReference type="Proteomes" id="UP000596063"/>
    </source>
</evidence>
<protein>
    <submittedName>
        <fullName evidence="4">Carbon-nitrogen hydrolase family protein</fullName>
    </submittedName>
</protein>
<evidence type="ECO:0000256" key="1">
    <source>
        <dbReference type="ARBA" id="ARBA00010613"/>
    </source>
</evidence>
<dbReference type="Gene3D" id="3.60.110.10">
    <property type="entry name" value="Carbon-nitrogen hydrolase"/>
    <property type="match status" value="1"/>
</dbReference>